<dbReference type="GeneID" id="106463910"/>
<dbReference type="PANTHER" id="PTHR45840:SF2">
    <property type="entry name" value="PROTEIN RHOMBOID-RELATED"/>
    <property type="match status" value="1"/>
</dbReference>
<keyword evidence="9" id="KW-1185">Reference proteome</keyword>
<evidence type="ECO:0000256" key="7">
    <source>
        <dbReference type="SAM" id="Phobius"/>
    </source>
</evidence>
<feature type="transmembrane region" description="Helical" evidence="7">
    <location>
        <begin position="39"/>
        <end position="64"/>
    </location>
</feature>
<sequence length="214" mass="23632">LGFFSYYTVSMGEITTTGPVPIDSLFIYRPDKRLEVWRFFFYMVLHAGWIHLLFNLLVQVLVGLPLEMVHGSLRIGTVYMAGVLAGSLGTSVFDTDVYLVGASGGVYALLAAHLSNVLLNYNQMEFGLVRLAGIFIIASADVGFAIYDRYAAEQQGLPVSYVAHLTGALAGLTIGLLVLKNFEQKLHEQLLWWVSLGVYAACTLFAVLFNVFNY</sequence>
<dbReference type="Pfam" id="PF01694">
    <property type="entry name" value="Rhomboid"/>
    <property type="match status" value="1"/>
</dbReference>
<keyword evidence="5 7" id="KW-0472">Membrane</keyword>
<feature type="transmembrane region" description="Helical" evidence="7">
    <location>
        <begin position="159"/>
        <end position="179"/>
    </location>
</feature>
<comment type="similarity">
    <text evidence="2 6">Belongs to the peptidase S54 family.</text>
</comment>
<evidence type="ECO:0000256" key="2">
    <source>
        <dbReference type="ARBA" id="ARBA00009045"/>
    </source>
</evidence>
<gene>
    <name evidence="10" type="primary">LOC106463910</name>
</gene>
<dbReference type="Gene3D" id="1.20.1540.10">
    <property type="entry name" value="Rhomboid-like"/>
    <property type="match status" value="1"/>
</dbReference>
<feature type="transmembrane region" description="Helical" evidence="7">
    <location>
        <begin position="191"/>
        <end position="212"/>
    </location>
</feature>
<comment type="subcellular location">
    <subcellularLocation>
        <location evidence="1">Membrane</location>
        <topology evidence="1">Multi-pass membrane protein</topology>
    </subcellularLocation>
</comment>
<evidence type="ECO:0000256" key="6">
    <source>
        <dbReference type="PIRNR" id="PIRNR037470"/>
    </source>
</evidence>
<proteinExistence type="inferred from homology"/>
<protein>
    <submittedName>
        <fullName evidence="10">Protein rhomboid-like</fullName>
    </submittedName>
</protein>
<keyword evidence="3 7" id="KW-0812">Transmembrane</keyword>
<dbReference type="PIRSF" id="PIRSF037470">
    <property type="entry name" value="Rhomboid"/>
    <property type="match status" value="1"/>
</dbReference>
<dbReference type="PANTHER" id="PTHR45840">
    <property type="entry name" value="RHOMBOID-RELATED PROTEIN"/>
    <property type="match status" value="1"/>
</dbReference>
<dbReference type="InterPro" id="IPR051739">
    <property type="entry name" value="Rhomboid_IM_Serine_Proteases"/>
</dbReference>
<reference evidence="10" key="1">
    <citation type="submission" date="2025-08" db="UniProtKB">
        <authorList>
            <consortium name="RefSeq"/>
        </authorList>
    </citation>
    <scope>IDENTIFICATION</scope>
    <source>
        <tissue evidence="10">Muscle</tissue>
    </source>
</reference>
<feature type="transmembrane region" description="Helical" evidence="7">
    <location>
        <begin position="99"/>
        <end position="121"/>
    </location>
</feature>
<feature type="non-terminal residue" evidence="10">
    <location>
        <position position="1"/>
    </location>
</feature>
<evidence type="ECO:0000256" key="5">
    <source>
        <dbReference type="ARBA" id="ARBA00023136"/>
    </source>
</evidence>
<evidence type="ECO:0000313" key="10">
    <source>
        <dbReference type="RefSeq" id="XP_013779444.1"/>
    </source>
</evidence>
<organism evidence="9 10">
    <name type="scientific">Limulus polyphemus</name>
    <name type="common">Atlantic horseshoe crab</name>
    <dbReference type="NCBI Taxonomy" id="6850"/>
    <lineage>
        <taxon>Eukaryota</taxon>
        <taxon>Metazoa</taxon>
        <taxon>Ecdysozoa</taxon>
        <taxon>Arthropoda</taxon>
        <taxon>Chelicerata</taxon>
        <taxon>Merostomata</taxon>
        <taxon>Xiphosura</taxon>
        <taxon>Limulidae</taxon>
        <taxon>Limulus</taxon>
    </lineage>
</organism>
<evidence type="ECO:0000256" key="1">
    <source>
        <dbReference type="ARBA" id="ARBA00004141"/>
    </source>
</evidence>
<evidence type="ECO:0000313" key="9">
    <source>
        <dbReference type="Proteomes" id="UP000694941"/>
    </source>
</evidence>
<accession>A0ABM1BCW0</accession>
<evidence type="ECO:0000259" key="8">
    <source>
        <dbReference type="Pfam" id="PF01694"/>
    </source>
</evidence>
<dbReference type="InterPro" id="IPR017213">
    <property type="entry name" value="Peptidase_S54_rhomboid_met"/>
</dbReference>
<evidence type="ECO:0000256" key="3">
    <source>
        <dbReference type="ARBA" id="ARBA00022692"/>
    </source>
</evidence>
<name>A0ABM1BCW0_LIMPO</name>
<dbReference type="Proteomes" id="UP000694941">
    <property type="component" value="Unplaced"/>
</dbReference>
<dbReference type="InterPro" id="IPR035952">
    <property type="entry name" value="Rhomboid-like_sf"/>
</dbReference>
<dbReference type="SUPFAM" id="SSF144091">
    <property type="entry name" value="Rhomboid-like"/>
    <property type="match status" value="1"/>
</dbReference>
<dbReference type="InterPro" id="IPR022764">
    <property type="entry name" value="Peptidase_S54_rhomboid_dom"/>
</dbReference>
<keyword evidence="4 7" id="KW-1133">Transmembrane helix</keyword>
<evidence type="ECO:0000256" key="4">
    <source>
        <dbReference type="ARBA" id="ARBA00022989"/>
    </source>
</evidence>
<feature type="transmembrane region" description="Helical" evidence="7">
    <location>
        <begin position="128"/>
        <end position="147"/>
    </location>
</feature>
<feature type="domain" description="Peptidase S54 rhomboid" evidence="8">
    <location>
        <begin position="35"/>
        <end position="180"/>
    </location>
</feature>
<dbReference type="RefSeq" id="XP_013779444.1">
    <property type="nucleotide sequence ID" value="XM_013923990.2"/>
</dbReference>
<feature type="transmembrane region" description="Helical" evidence="7">
    <location>
        <begin position="76"/>
        <end position="93"/>
    </location>
</feature>